<accession>A0AC59ZNJ6</accession>
<proteinExistence type="predicted"/>
<evidence type="ECO:0000313" key="2">
    <source>
        <dbReference type="Proteomes" id="UP001162501"/>
    </source>
</evidence>
<evidence type="ECO:0000313" key="1">
    <source>
        <dbReference type="EMBL" id="CAN0474567.1"/>
    </source>
</evidence>
<dbReference type="EMBL" id="OX596115">
    <property type="protein sequence ID" value="CAN0474567.1"/>
    <property type="molecule type" value="Genomic_DNA"/>
</dbReference>
<dbReference type="Proteomes" id="UP001162501">
    <property type="component" value="Chromosome 31"/>
</dbReference>
<gene>
    <name evidence="1" type="ORF">MRATA1EN22A_LOCUS20728</name>
</gene>
<name>A0AC59ZNJ6_RANTA</name>
<reference evidence="1" key="1">
    <citation type="submission" date="2023-05" db="EMBL/GenBank/DDBJ databases">
        <authorList>
            <consortium name="ELIXIR-Norway"/>
        </authorList>
    </citation>
    <scope>NUCLEOTIDE SEQUENCE</scope>
</reference>
<reference evidence="1" key="2">
    <citation type="submission" date="2025-03" db="EMBL/GenBank/DDBJ databases">
        <authorList>
            <consortium name="ELIXIR-Norway"/>
            <consortium name="Elixir Norway"/>
        </authorList>
    </citation>
    <scope>NUCLEOTIDE SEQUENCE</scope>
</reference>
<sequence>MRLQVCGASLTHGLINEPDSGSDTDQGPALLIRTRRAAAWLNGEGEPNKVETPLEEEAVTSVLKRRTAVKWSSRESAPGPPWVTTPLHVEFSALLRVKRSSRESPPGPPWVTTPLHVELSALLRVKRSSWKSPPGPPWVTTPLHMELSALLRVKRSSRESSRLCL</sequence>
<protein>
    <submittedName>
        <fullName evidence="1">Uncharacterized protein</fullName>
    </submittedName>
</protein>
<organism evidence="1 2">
    <name type="scientific">Rangifer tarandus platyrhynchus</name>
    <name type="common">Svalbard reindeer</name>
    <dbReference type="NCBI Taxonomy" id="3082113"/>
    <lineage>
        <taxon>Eukaryota</taxon>
        <taxon>Metazoa</taxon>
        <taxon>Chordata</taxon>
        <taxon>Craniata</taxon>
        <taxon>Vertebrata</taxon>
        <taxon>Euteleostomi</taxon>
        <taxon>Mammalia</taxon>
        <taxon>Eutheria</taxon>
        <taxon>Laurasiatheria</taxon>
        <taxon>Artiodactyla</taxon>
        <taxon>Ruminantia</taxon>
        <taxon>Pecora</taxon>
        <taxon>Cervidae</taxon>
        <taxon>Odocoileinae</taxon>
        <taxon>Rangifer</taxon>
    </lineage>
</organism>